<organism evidence="8 9">
    <name type="scientific">Cerrena zonata</name>
    <dbReference type="NCBI Taxonomy" id="2478898"/>
    <lineage>
        <taxon>Eukaryota</taxon>
        <taxon>Fungi</taxon>
        <taxon>Dikarya</taxon>
        <taxon>Basidiomycota</taxon>
        <taxon>Agaricomycotina</taxon>
        <taxon>Agaricomycetes</taxon>
        <taxon>Polyporales</taxon>
        <taxon>Cerrenaceae</taxon>
        <taxon>Cerrena</taxon>
    </lineage>
</organism>
<evidence type="ECO:0008006" key="10">
    <source>
        <dbReference type="Google" id="ProtNLM"/>
    </source>
</evidence>
<dbReference type="GO" id="GO:0030983">
    <property type="term" value="F:mismatched DNA binding"/>
    <property type="evidence" value="ECO:0007669"/>
    <property type="project" value="TreeGrafter"/>
</dbReference>
<accession>A0AAW0FVB4</accession>
<evidence type="ECO:0000313" key="9">
    <source>
        <dbReference type="Proteomes" id="UP001385951"/>
    </source>
</evidence>
<dbReference type="Proteomes" id="UP001385951">
    <property type="component" value="Unassembled WGS sequence"/>
</dbReference>
<evidence type="ECO:0000256" key="1">
    <source>
        <dbReference type="ARBA" id="ARBA00004123"/>
    </source>
</evidence>
<dbReference type="PANTHER" id="PTHR12486:SF4">
    <property type="entry name" value="APRATAXIN"/>
    <property type="match status" value="1"/>
</dbReference>
<keyword evidence="4" id="KW-0238">DNA-binding</keyword>
<dbReference type="GO" id="GO:0046872">
    <property type="term" value="F:metal ion binding"/>
    <property type="evidence" value="ECO:0007669"/>
    <property type="project" value="UniProtKB-KW"/>
</dbReference>
<dbReference type="GO" id="GO:0003697">
    <property type="term" value="F:single-stranded DNA binding"/>
    <property type="evidence" value="ECO:0007669"/>
    <property type="project" value="TreeGrafter"/>
</dbReference>
<dbReference type="Pfam" id="PF01230">
    <property type="entry name" value="HIT"/>
    <property type="match status" value="1"/>
</dbReference>
<dbReference type="GO" id="GO:1990165">
    <property type="term" value="F:single-strand break-containing DNA binding"/>
    <property type="evidence" value="ECO:0007669"/>
    <property type="project" value="TreeGrafter"/>
</dbReference>
<keyword evidence="9" id="KW-1185">Reference proteome</keyword>
<sequence>MSFRFALQEYIDDPLKHPDTVLYHTEDAVIIKDKFPKSIRHYLVLPRGRSISFEHPLEVFELHPELYIEMEEYIARAKRLIVESLQEHKLVEFTDQLSEQEFINTFIQVGVHSIPSMNNLHVHVMTRDFHLERLKNKKHYNSFTSSFFVEWKKLNPDNFASGSESDGDSDDGPTNGLERDEKKLALTIKNTPLVCTYCGKNFKNQLKLLKEHLAREFENKFNVKRNVNDRPNP</sequence>
<name>A0AAW0FVB4_9APHY</name>
<feature type="domain" description="HIT" evidence="6">
    <location>
        <begin position="17"/>
        <end position="129"/>
    </location>
</feature>
<evidence type="ECO:0000256" key="4">
    <source>
        <dbReference type="ARBA" id="ARBA00023125"/>
    </source>
</evidence>
<dbReference type="InterPro" id="IPR032566">
    <property type="entry name" value="Znf-C2HE"/>
</dbReference>
<reference evidence="8 9" key="1">
    <citation type="submission" date="2022-09" db="EMBL/GenBank/DDBJ databases">
        <authorList>
            <person name="Palmer J.M."/>
        </authorList>
    </citation>
    <scope>NUCLEOTIDE SEQUENCE [LARGE SCALE GENOMIC DNA]</scope>
    <source>
        <strain evidence="8 9">DSM 7382</strain>
    </source>
</reference>
<dbReference type="Pfam" id="PF16278">
    <property type="entry name" value="zf-C2HE"/>
    <property type="match status" value="1"/>
</dbReference>
<keyword evidence="5" id="KW-0539">Nucleus</keyword>
<comment type="caution">
    <text evidence="8">The sequence shown here is derived from an EMBL/GenBank/DDBJ whole genome shotgun (WGS) entry which is preliminary data.</text>
</comment>
<proteinExistence type="predicted"/>
<keyword evidence="2" id="KW-0479">Metal-binding</keyword>
<gene>
    <name evidence="8" type="ORF">QCA50_012724</name>
</gene>
<dbReference type="GO" id="GO:0005634">
    <property type="term" value="C:nucleus"/>
    <property type="evidence" value="ECO:0007669"/>
    <property type="project" value="UniProtKB-SubCell"/>
</dbReference>
<keyword evidence="3" id="KW-0862">Zinc</keyword>
<evidence type="ECO:0000313" key="8">
    <source>
        <dbReference type="EMBL" id="KAK7684082.1"/>
    </source>
</evidence>
<dbReference type="GO" id="GO:0033699">
    <property type="term" value="F:DNA 5'-adenosine monophosphate hydrolase activity"/>
    <property type="evidence" value="ECO:0007669"/>
    <property type="project" value="TreeGrafter"/>
</dbReference>
<dbReference type="GO" id="GO:0000012">
    <property type="term" value="P:single strand break repair"/>
    <property type="evidence" value="ECO:0007669"/>
    <property type="project" value="TreeGrafter"/>
</dbReference>
<dbReference type="PANTHER" id="PTHR12486">
    <property type="entry name" value="APRATAXIN-RELATED"/>
    <property type="match status" value="1"/>
</dbReference>
<evidence type="ECO:0000259" key="7">
    <source>
        <dbReference type="Pfam" id="PF16278"/>
    </source>
</evidence>
<dbReference type="Gene3D" id="3.30.428.10">
    <property type="entry name" value="HIT-like"/>
    <property type="match status" value="1"/>
</dbReference>
<dbReference type="InterPro" id="IPR036265">
    <property type="entry name" value="HIT-like_sf"/>
</dbReference>
<feature type="domain" description="Aprataxin C2HE/C2H2/C2HC zinc finger" evidence="7">
    <location>
        <begin position="145"/>
        <end position="219"/>
    </location>
</feature>
<comment type="subcellular location">
    <subcellularLocation>
        <location evidence="1">Nucleus</location>
    </subcellularLocation>
</comment>
<dbReference type="AlphaFoldDB" id="A0AAW0FVB4"/>
<dbReference type="EMBL" id="JASBNA010000027">
    <property type="protein sequence ID" value="KAK7684082.1"/>
    <property type="molecule type" value="Genomic_DNA"/>
</dbReference>
<dbReference type="GO" id="GO:0003725">
    <property type="term" value="F:double-stranded RNA binding"/>
    <property type="evidence" value="ECO:0007669"/>
    <property type="project" value="TreeGrafter"/>
</dbReference>
<evidence type="ECO:0000256" key="3">
    <source>
        <dbReference type="ARBA" id="ARBA00022833"/>
    </source>
</evidence>
<evidence type="ECO:0000259" key="6">
    <source>
        <dbReference type="Pfam" id="PF01230"/>
    </source>
</evidence>
<evidence type="ECO:0000256" key="2">
    <source>
        <dbReference type="ARBA" id="ARBA00022723"/>
    </source>
</evidence>
<protein>
    <recommendedName>
        <fullName evidence="10">Aprataxin</fullName>
    </recommendedName>
</protein>
<evidence type="ECO:0000256" key="5">
    <source>
        <dbReference type="ARBA" id="ARBA00023242"/>
    </source>
</evidence>
<dbReference type="SUPFAM" id="SSF54197">
    <property type="entry name" value="HIT-like"/>
    <property type="match status" value="1"/>
</dbReference>
<dbReference type="InterPro" id="IPR011146">
    <property type="entry name" value="HIT-like"/>
</dbReference>